<dbReference type="GO" id="GO:0015074">
    <property type="term" value="P:DNA integration"/>
    <property type="evidence" value="ECO:0007669"/>
    <property type="project" value="InterPro"/>
</dbReference>
<dbReference type="AlphaFoldDB" id="A0A7W9LFX5"/>
<dbReference type="RefSeq" id="WP_221519862.1">
    <property type="nucleotide sequence ID" value="NZ_JACHMB010000001.1"/>
</dbReference>
<sequence>MRAAADDVCFTAVPHTRRACRGDLIAFAAHHGEEIDALTAVPVRAFLAELAWLAPAGRKRERAAIVSFAKWAVRQELLQANPMDRIDIAKVPKSLPCSGRGRRRRQGAGAGMRLFICVQPLPAFGGWSARSGS</sequence>
<dbReference type="InterPro" id="IPR004107">
    <property type="entry name" value="Integrase_SAM-like_N"/>
</dbReference>
<evidence type="ECO:0000256" key="2">
    <source>
        <dbReference type="PROSITE-ProRule" id="PRU01248"/>
    </source>
</evidence>
<dbReference type="InterPro" id="IPR010998">
    <property type="entry name" value="Integrase_recombinase_N"/>
</dbReference>
<proteinExistence type="predicted"/>
<dbReference type="Gene3D" id="1.10.150.130">
    <property type="match status" value="1"/>
</dbReference>
<evidence type="ECO:0000313" key="5">
    <source>
        <dbReference type="Proteomes" id="UP000579153"/>
    </source>
</evidence>
<dbReference type="GO" id="GO:0003677">
    <property type="term" value="F:DNA binding"/>
    <property type="evidence" value="ECO:0007669"/>
    <property type="project" value="UniProtKB-UniRule"/>
</dbReference>
<dbReference type="Proteomes" id="UP000579153">
    <property type="component" value="Unassembled WGS sequence"/>
</dbReference>
<comment type="caution">
    <text evidence="4">The sequence shown here is derived from an EMBL/GenBank/DDBJ whole genome shotgun (WGS) entry which is preliminary data.</text>
</comment>
<dbReference type="EMBL" id="JACHMB010000001">
    <property type="protein sequence ID" value="MBB5782335.1"/>
    <property type="molecule type" value="Genomic_DNA"/>
</dbReference>
<evidence type="ECO:0000259" key="3">
    <source>
        <dbReference type="PROSITE" id="PS51900"/>
    </source>
</evidence>
<protein>
    <recommendedName>
        <fullName evidence="3">Core-binding (CB) domain-containing protein</fullName>
    </recommendedName>
</protein>
<name>A0A7W9LFX5_9ACTN</name>
<evidence type="ECO:0000313" key="4">
    <source>
        <dbReference type="EMBL" id="MBB5782335.1"/>
    </source>
</evidence>
<dbReference type="PROSITE" id="PS51900">
    <property type="entry name" value="CB"/>
    <property type="match status" value="1"/>
</dbReference>
<accession>A0A7W9LFX5</accession>
<feature type="domain" description="Core-binding (CB)" evidence="3">
    <location>
        <begin position="1"/>
        <end position="73"/>
    </location>
</feature>
<reference evidence="4 5" key="1">
    <citation type="submission" date="2020-08" db="EMBL/GenBank/DDBJ databases">
        <title>Sequencing the genomes of 1000 actinobacteria strains.</title>
        <authorList>
            <person name="Klenk H.-P."/>
        </authorList>
    </citation>
    <scope>NUCLEOTIDE SEQUENCE [LARGE SCALE GENOMIC DNA]</scope>
    <source>
        <strain evidence="4 5">DSM 45507</strain>
    </source>
</reference>
<gene>
    <name evidence="4" type="ORF">HD596_009091</name>
</gene>
<organism evidence="4 5">
    <name type="scientific">Nonomuraea jabiensis</name>
    <dbReference type="NCBI Taxonomy" id="882448"/>
    <lineage>
        <taxon>Bacteria</taxon>
        <taxon>Bacillati</taxon>
        <taxon>Actinomycetota</taxon>
        <taxon>Actinomycetes</taxon>
        <taxon>Streptosporangiales</taxon>
        <taxon>Streptosporangiaceae</taxon>
        <taxon>Nonomuraea</taxon>
    </lineage>
</organism>
<dbReference type="InterPro" id="IPR044068">
    <property type="entry name" value="CB"/>
</dbReference>
<keyword evidence="5" id="KW-1185">Reference proteome</keyword>
<evidence type="ECO:0000256" key="1">
    <source>
        <dbReference type="ARBA" id="ARBA00023125"/>
    </source>
</evidence>
<dbReference type="Pfam" id="PF02899">
    <property type="entry name" value="Phage_int_SAM_1"/>
    <property type="match status" value="1"/>
</dbReference>
<keyword evidence="1 2" id="KW-0238">DNA-binding</keyword>